<reference evidence="2" key="1">
    <citation type="submission" date="2021-03" db="EMBL/GenBank/DDBJ databases">
        <title>Proteiniclasticum marinus sp. nov., isolated from tidal flat sediment.</title>
        <authorList>
            <person name="Namirimu T."/>
            <person name="Yang J.-A."/>
            <person name="Yang S.-H."/>
            <person name="Kim Y.-J."/>
            <person name="Kwon K.K."/>
        </authorList>
    </citation>
    <scope>NUCLEOTIDE SEQUENCE</scope>
    <source>
        <strain evidence="2">SCR006</strain>
    </source>
</reference>
<keyword evidence="3" id="KW-1185">Reference proteome</keyword>
<protein>
    <submittedName>
        <fullName evidence="2">Uncharacterized protein</fullName>
    </submittedName>
</protein>
<dbReference type="EMBL" id="JAFNJU010000017">
    <property type="protein sequence ID" value="MBO1266293.1"/>
    <property type="molecule type" value="Genomic_DNA"/>
</dbReference>
<proteinExistence type="predicted"/>
<gene>
    <name evidence="2" type="ORF">J3A84_14755</name>
</gene>
<dbReference type="AlphaFoldDB" id="A0A939KKK1"/>
<organism evidence="2 3">
    <name type="scientific">Proteiniclasticum aestuarii</name>
    <dbReference type="NCBI Taxonomy" id="2817862"/>
    <lineage>
        <taxon>Bacteria</taxon>
        <taxon>Bacillati</taxon>
        <taxon>Bacillota</taxon>
        <taxon>Clostridia</taxon>
        <taxon>Eubacteriales</taxon>
        <taxon>Clostridiaceae</taxon>
        <taxon>Proteiniclasticum</taxon>
    </lineage>
</organism>
<dbReference type="Proteomes" id="UP000664218">
    <property type="component" value="Unassembled WGS sequence"/>
</dbReference>
<evidence type="ECO:0000313" key="2">
    <source>
        <dbReference type="EMBL" id="MBO1266293.1"/>
    </source>
</evidence>
<accession>A0A939KKK1</accession>
<feature type="transmembrane region" description="Helical" evidence="1">
    <location>
        <begin position="7"/>
        <end position="27"/>
    </location>
</feature>
<evidence type="ECO:0000313" key="3">
    <source>
        <dbReference type="Proteomes" id="UP000664218"/>
    </source>
</evidence>
<keyword evidence="1" id="KW-1133">Transmembrane helix</keyword>
<keyword evidence="1" id="KW-0472">Membrane</keyword>
<dbReference type="RefSeq" id="WP_207600819.1">
    <property type="nucleotide sequence ID" value="NZ_JAFNJU010000017.1"/>
</dbReference>
<feature type="transmembrane region" description="Helical" evidence="1">
    <location>
        <begin position="78"/>
        <end position="97"/>
    </location>
</feature>
<keyword evidence="1" id="KW-0812">Transmembrane</keyword>
<comment type="caution">
    <text evidence="2">The sequence shown here is derived from an EMBL/GenBank/DDBJ whole genome shotgun (WGS) entry which is preliminary data.</text>
</comment>
<sequence length="98" mass="11477">MRLLLEVLRILLIFFISGSFYSMVLSIVYKSMSVSRFEWLGAVGVLIILFVIYRNRWQFKGWYKGEEKAVLSQKTTRLLLSFSALLLILPPLIHYFIA</sequence>
<feature type="transmembrane region" description="Helical" evidence="1">
    <location>
        <begin position="39"/>
        <end position="57"/>
    </location>
</feature>
<evidence type="ECO:0000256" key="1">
    <source>
        <dbReference type="SAM" id="Phobius"/>
    </source>
</evidence>
<name>A0A939KKK1_9CLOT</name>